<keyword evidence="1" id="KW-0812">Transmembrane</keyword>
<name>A0A0B7B561_9EUPU</name>
<evidence type="ECO:0000313" key="2">
    <source>
        <dbReference type="EMBL" id="CEK88002.1"/>
    </source>
</evidence>
<dbReference type="EMBL" id="HACG01041137">
    <property type="protein sequence ID" value="CEK88002.1"/>
    <property type="molecule type" value="Transcribed_RNA"/>
</dbReference>
<protein>
    <submittedName>
        <fullName evidence="2">Uncharacterized protein</fullName>
    </submittedName>
</protein>
<keyword evidence="1" id="KW-1133">Transmembrane helix</keyword>
<evidence type="ECO:0000256" key="1">
    <source>
        <dbReference type="SAM" id="Phobius"/>
    </source>
</evidence>
<keyword evidence="1" id="KW-0472">Membrane</keyword>
<sequence length="86" mass="9844">MRYFITSHHLLPSAHGRLAVIKFQQVLFLAVMVPITWCSLANYIYSISCRKKISAACLKYSSALHIPVRNSKLNGRRSIFLFQFGI</sequence>
<organism evidence="2">
    <name type="scientific">Arion vulgaris</name>
    <dbReference type="NCBI Taxonomy" id="1028688"/>
    <lineage>
        <taxon>Eukaryota</taxon>
        <taxon>Metazoa</taxon>
        <taxon>Spiralia</taxon>
        <taxon>Lophotrochozoa</taxon>
        <taxon>Mollusca</taxon>
        <taxon>Gastropoda</taxon>
        <taxon>Heterobranchia</taxon>
        <taxon>Euthyneura</taxon>
        <taxon>Panpulmonata</taxon>
        <taxon>Eupulmonata</taxon>
        <taxon>Stylommatophora</taxon>
        <taxon>Helicina</taxon>
        <taxon>Arionoidea</taxon>
        <taxon>Arionidae</taxon>
        <taxon>Arion</taxon>
    </lineage>
</organism>
<feature type="non-terminal residue" evidence="2">
    <location>
        <position position="86"/>
    </location>
</feature>
<feature type="transmembrane region" description="Helical" evidence="1">
    <location>
        <begin position="26"/>
        <end position="45"/>
    </location>
</feature>
<proteinExistence type="predicted"/>
<gene>
    <name evidence="2" type="primary">ORF162621</name>
</gene>
<accession>A0A0B7B561</accession>
<reference evidence="2" key="1">
    <citation type="submission" date="2014-12" db="EMBL/GenBank/DDBJ databases">
        <title>Insight into the proteome of Arion vulgaris.</title>
        <authorList>
            <person name="Aradska J."/>
            <person name="Bulat T."/>
            <person name="Smidak R."/>
            <person name="Sarate P."/>
            <person name="Gangsoo J."/>
            <person name="Sialana F."/>
            <person name="Bilban M."/>
            <person name="Lubec G."/>
        </authorList>
    </citation>
    <scope>NUCLEOTIDE SEQUENCE</scope>
    <source>
        <tissue evidence="2">Skin</tissue>
    </source>
</reference>
<dbReference type="AlphaFoldDB" id="A0A0B7B561"/>